<comment type="pathway">
    <text evidence="8">Carotenoid biosynthesis; staphyloxanthin biosynthesis; staphyloxanthin from farnesyl diphosphate: step 4/5.</text>
</comment>
<evidence type="ECO:0000259" key="12">
    <source>
        <dbReference type="Pfam" id="PF22882"/>
    </source>
</evidence>
<evidence type="ECO:0000256" key="9">
    <source>
        <dbReference type="ARBA" id="ARBA00038120"/>
    </source>
</evidence>
<evidence type="ECO:0000256" key="8">
    <source>
        <dbReference type="ARBA" id="ARBA00037904"/>
    </source>
</evidence>
<organism evidence="13">
    <name type="scientific">Paenibacillus sp. SYP-B3998</name>
    <dbReference type="NCBI Taxonomy" id="2678564"/>
    <lineage>
        <taxon>Bacteria</taxon>
        <taxon>Bacillati</taxon>
        <taxon>Bacillota</taxon>
        <taxon>Bacilli</taxon>
        <taxon>Bacillales</taxon>
        <taxon>Paenibacillaceae</taxon>
        <taxon>Paenibacillus</taxon>
    </lineage>
</organism>
<evidence type="ECO:0000256" key="6">
    <source>
        <dbReference type="ARBA" id="ARBA00023136"/>
    </source>
</evidence>
<dbReference type="NCBIfam" id="NF040628">
    <property type="entry name" value="GT-D_rel"/>
    <property type="match status" value="1"/>
</dbReference>
<evidence type="ECO:0000313" key="13">
    <source>
        <dbReference type="EMBL" id="NEW04425.1"/>
    </source>
</evidence>
<gene>
    <name evidence="13" type="ORF">GK047_00095</name>
</gene>
<dbReference type="Pfam" id="PF22882">
    <property type="entry name" value="GT-D-like"/>
    <property type="match status" value="1"/>
</dbReference>
<evidence type="ECO:0000256" key="2">
    <source>
        <dbReference type="ARBA" id="ARBA00022475"/>
    </source>
</evidence>
<name>A0A6G3ZQM7_9BACL</name>
<dbReference type="AlphaFoldDB" id="A0A6G3ZQM7"/>
<dbReference type="Pfam" id="PF00535">
    <property type="entry name" value="Glycos_transf_2"/>
    <property type="match status" value="1"/>
</dbReference>
<keyword evidence="2" id="KW-1003">Cell membrane</keyword>
<evidence type="ECO:0000256" key="3">
    <source>
        <dbReference type="ARBA" id="ARBA00022676"/>
    </source>
</evidence>
<keyword evidence="6" id="KW-0472">Membrane</keyword>
<dbReference type="InterPro" id="IPR049785">
    <property type="entry name" value="GT-D-like_firm"/>
</dbReference>
<proteinExistence type="inferred from homology"/>
<dbReference type="GO" id="GO:0016117">
    <property type="term" value="P:carotenoid biosynthetic process"/>
    <property type="evidence" value="ECO:0007669"/>
    <property type="project" value="UniProtKB-KW"/>
</dbReference>
<keyword evidence="3" id="KW-0328">Glycosyltransferase</keyword>
<evidence type="ECO:0000256" key="10">
    <source>
        <dbReference type="ARBA" id="ARBA00040345"/>
    </source>
</evidence>
<comment type="subcellular location">
    <subcellularLocation>
        <location evidence="1">Cell membrane</location>
    </subcellularLocation>
</comment>
<evidence type="ECO:0000259" key="11">
    <source>
        <dbReference type="Pfam" id="PF00535"/>
    </source>
</evidence>
<reference evidence="13" key="1">
    <citation type="submission" date="2020-02" db="EMBL/GenBank/DDBJ databases">
        <authorList>
            <person name="Shen X.-R."/>
            <person name="Zhang Y.-X."/>
        </authorList>
    </citation>
    <scope>NUCLEOTIDE SEQUENCE</scope>
    <source>
        <strain evidence="13">SYP-B3998</strain>
    </source>
</reference>
<comment type="caution">
    <text evidence="13">The sequence shown here is derived from an EMBL/GenBank/DDBJ whole genome shotgun (WGS) entry which is preliminary data.</text>
</comment>
<dbReference type="RefSeq" id="WP_163940030.1">
    <property type="nucleotide sequence ID" value="NZ_JAAIKC010000001.1"/>
</dbReference>
<sequence>MSKTVFRKGWIRALKNSSLPAGSRLTAVAEAKRQKRLSPSKKRIYQISYAKGIRAFWRRQLIKQQGRRDVSVIIPALNEALTIDKVLREIKRLKPLEIIVVCNGTTDRTALIAASHGCKVISYEQPLGHDIGRSVGAAEAKGSTLLFLDGDISVYAEDLLPFIRSIEKGADLALNYIDPLLPPSAKRDTISTMKEWLNSSLQRPELGTASMTAIPHALRRSYLEVIGSESLSVPPKAQAMMIRAGAKTVLANCVDIIKTNRLREHNGSKGMPNVVEELIIGDHIEAVAWLQANSGVDDGNRSSEPYAFDLSSGSLNIEALPITSLSRSRWAELIQGAHPRTEEELAAADGLYLGGEAYVESSLPPLTVLPIELSLIINAGLETMSDQLVPLQTPTVVKASILDSLNKGQGFSLIRLGDGELLTLAQETVLSTEEVRNAGGHFLEYAGLNLPDLQVRDALATAVMHADVIGIPSKRSATFQGLFHRIAYYYSWPLHSMRFTSSIINYQLAEVTDLYPFLLNSYRTLLLGNRMHDLNILLAEQGFSQIQGNIGVNGAASIDSVCEKTNSYNFDVTLISAGIAAPLICNRLREQGKIAIDFGHMADELIRGAIRL</sequence>
<keyword evidence="4 13" id="KW-0808">Transferase</keyword>
<evidence type="ECO:0000256" key="5">
    <source>
        <dbReference type="ARBA" id="ARBA00022746"/>
    </source>
</evidence>
<dbReference type="InterPro" id="IPR029044">
    <property type="entry name" value="Nucleotide-diphossugar_trans"/>
</dbReference>
<evidence type="ECO:0000256" key="4">
    <source>
        <dbReference type="ARBA" id="ARBA00022679"/>
    </source>
</evidence>
<accession>A0A6G3ZQM7</accession>
<evidence type="ECO:0000256" key="7">
    <source>
        <dbReference type="ARBA" id="ARBA00037281"/>
    </source>
</evidence>
<dbReference type="PANTHER" id="PTHR43646:SF2">
    <property type="entry name" value="GLYCOSYLTRANSFERASE 2-LIKE DOMAIN-CONTAINING PROTEIN"/>
    <property type="match status" value="1"/>
</dbReference>
<dbReference type="PANTHER" id="PTHR43646">
    <property type="entry name" value="GLYCOSYLTRANSFERASE"/>
    <property type="match status" value="1"/>
</dbReference>
<comment type="similarity">
    <text evidence="9">Belongs to the glycosyltransferase 2 family. CrtQ subfamily.</text>
</comment>
<feature type="domain" description="GT-D fold-like" evidence="12">
    <location>
        <begin position="396"/>
        <end position="604"/>
    </location>
</feature>
<dbReference type="InterPro" id="IPR055171">
    <property type="entry name" value="GT-D-like"/>
</dbReference>
<dbReference type="InterPro" id="IPR001173">
    <property type="entry name" value="Glyco_trans_2-like"/>
</dbReference>
<comment type="function">
    <text evidence="7">Catalyzes the glycosylation of 4,4'-diaponeurosporenoate, i.e. the esterification of glucose at the C1'' position with the carboxyl group of 4,4'-diaponeurosporenic acid, to form glycosyl-4,4'-diaponeurosporenoate. This is a step in the biosynthesis of staphyloxanthin, an orange pigment present in most staphylococci strains.</text>
</comment>
<dbReference type="GO" id="GO:0005886">
    <property type="term" value="C:plasma membrane"/>
    <property type="evidence" value="ECO:0007669"/>
    <property type="project" value="UniProtKB-SubCell"/>
</dbReference>
<feature type="domain" description="Glycosyltransferase 2-like" evidence="11">
    <location>
        <begin position="71"/>
        <end position="173"/>
    </location>
</feature>
<dbReference type="GO" id="GO:0016757">
    <property type="term" value="F:glycosyltransferase activity"/>
    <property type="evidence" value="ECO:0007669"/>
    <property type="project" value="UniProtKB-KW"/>
</dbReference>
<keyword evidence="5" id="KW-0125">Carotenoid biosynthesis</keyword>
<dbReference type="Gene3D" id="3.90.550.10">
    <property type="entry name" value="Spore Coat Polysaccharide Biosynthesis Protein SpsA, Chain A"/>
    <property type="match status" value="1"/>
</dbReference>
<evidence type="ECO:0000256" key="1">
    <source>
        <dbReference type="ARBA" id="ARBA00004236"/>
    </source>
</evidence>
<dbReference type="SUPFAM" id="SSF53448">
    <property type="entry name" value="Nucleotide-diphospho-sugar transferases"/>
    <property type="match status" value="1"/>
</dbReference>
<dbReference type="EMBL" id="JAAIKC010000001">
    <property type="protein sequence ID" value="NEW04425.1"/>
    <property type="molecule type" value="Genomic_DNA"/>
</dbReference>
<protein>
    <recommendedName>
        <fullName evidence="10">4,4'-diaponeurosporenoate glycosyltransferase</fullName>
    </recommendedName>
</protein>